<feature type="domain" description="Type III restriction/modification enzyme methylation subunit" evidence="1">
    <location>
        <begin position="37"/>
        <end position="92"/>
    </location>
</feature>
<keyword evidence="3" id="KW-1185">Reference proteome</keyword>
<evidence type="ECO:0000313" key="3">
    <source>
        <dbReference type="Proteomes" id="UP000236724"/>
    </source>
</evidence>
<dbReference type="EMBL" id="FMSV02000456">
    <property type="protein sequence ID" value="SEH06266.1"/>
    <property type="molecule type" value="Genomic_DNA"/>
</dbReference>
<name>A0A1H6FAW5_9GAMM</name>
<dbReference type="AlphaFoldDB" id="A0A1H6FAW5"/>
<proteinExistence type="predicted"/>
<protein>
    <submittedName>
        <fullName evidence="2">Type III restriction/modification enzyme methylation subunit</fullName>
    </submittedName>
</protein>
<organism evidence="2 3">
    <name type="scientific">Candidatus Venteria ishoeyi</name>
    <dbReference type="NCBI Taxonomy" id="1899563"/>
    <lineage>
        <taxon>Bacteria</taxon>
        <taxon>Pseudomonadati</taxon>
        <taxon>Pseudomonadota</taxon>
        <taxon>Gammaproteobacteria</taxon>
        <taxon>Thiotrichales</taxon>
        <taxon>Thiotrichaceae</taxon>
        <taxon>Venteria</taxon>
    </lineage>
</organism>
<evidence type="ECO:0000259" key="1">
    <source>
        <dbReference type="Pfam" id="PF12564"/>
    </source>
</evidence>
<reference evidence="2 3" key="1">
    <citation type="submission" date="2016-10" db="EMBL/GenBank/DDBJ databases">
        <authorList>
            <person name="de Groot N.N."/>
        </authorList>
    </citation>
    <scope>NUCLEOTIDE SEQUENCE [LARGE SCALE GENOMIC DNA]</scope>
    <source>
        <strain evidence="2">MBHS1</strain>
    </source>
</reference>
<accession>A0A1H6FAW5</accession>
<dbReference type="InterPro" id="IPR022221">
    <property type="entry name" value="TypeIII_RM_meth"/>
</dbReference>
<gene>
    <name evidence="2" type="ORF">MBHS_02121</name>
</gene>
<dbReference type="Pfam" id="PF12564">
    <property type="entry name" value="TypeIII_RM_meth"/>
    <property type="match status" value="1"/>
</dbReference>
<dbReference type="Proteomes" id="UP000236724">
    <property type="component" value="Unassembled WGS sequence"/>
</dbReference>
<evidence type="ECO:0000313" key="2">
    <source>
        <dbReference type="EMBL" id="SEH06266.1"/>
    </source>
</evidence>
<dbReference type="RefSeq" id="WP_286019314.1">
    <property type="nucleotide sequence ID" value="NZ_FMSV02000456.1"/>
</dbReference>
<sequence>MQNLLEELKATLQSDERLIIDGQLAKNKVVELALAMDEGLIALLLGNESIKRHFFKEVSGVLVFDKEAFQNFVSNKQFLPDSYTAFKNKIGLTANSEYLTESKEVVLTWPYKDCVLEGGQTKEDQKRKEIFWNETLAPDEIDRLLAPKALTNFKKYDKDGEHEVENISFDDNLIIKGNNLLALHSLKKKYAGKVLNP</sequence>